<comment type="function">
    <text evidence="1 8">Tetrapolymerization of the monopyrrole PBG into the hydroxymethylbilane pre-uroporphyrinogen in several discrete steps.</text>
</comment>
<evidence type="ECO:0000256" key="2">
    <source>
        <dbReference type="ARBA" id="ARBA00004735"/>
    </source>
</evidence>
<dbReference type="Pfam" id="PF03900">
    <property type="entry name" value="Porphobil_deamC"/>
    <property type="match status" value="1"/>
</dbReference>
<protein>
    <recommendedName>
        <fullName evidence="8">Porphobilinogen deaminase</fullName>
        <shortName evidence="8">PBG</shortName>
        <ecNumber evidence="8">2.5.1.61</ecNumber>
    </recommendedName>
    <alternativeName>
        <fullName evidence="8">Hydroxymethylbilane synthase</fullName>
        <shortName evidence="8">HMBS</shortName>
    </alternativeName>
    <alternativeName>
        <fullName evidence="8">Pre-uroporphyrinogen synthase</fullName>
    </alternativeName>
</protein>
<accession>A0A9D2D2V1</accession>
<sequence length="299" mass="33432">MKKIRIGSRESRLAVIQSEMVMEYLKEKFPEGDISILTMKTTGDKILDRTLDKIGGKGLFVKELDMALMEKRSDISVHSLKDMPMEVPRELPVLAYSKREDPRDVLVLPKGKTEIDFSKPIGCSSLRRILQLQSLYPQAKFESIRGNVQTRLRKLDEGLYSATILAAAGLKRLGLEERISRYFSVEEMLPAAGQGILAVQGRAGEDYSWLSDYQDEDAKDAALAERGFVKRLDGGCTSPVAAYARIQGEKLILTGLYYSESKKIYRKKTVTGDRKLASEIGIKLADDLKKETEGCVIGE</sequence>
<feature type="domain" description="Porphobilinogen deaminase N-terminal" evidence="9">
    <location>
        <begin position="4"/>
        <end position="205"/>
    </location>
</feature>
<dbReference type="InterPro" id="IPR022417">
    <property type="entry name" value="Porphobilin_deaminase_N"/>
</dbReference>
<evidence type="ECO:0000256" key="3">
    <source>
        <dbReference type="ARBA" id="ARBA00005638"/>
    </source>
</evidence>
<dbReference type="PROSITE" id="PS00533">
    <property type="entry name" value="PORPHOBILINOGEN_DEAM"/>
    <property type="match status" value="1"/>
</dbReference>
<dbReference type="CDD" id="cd13647">
    <property type="entry name" value="PBP2_PBGD_2"/>
    <property type="match status" value="1"/>
</dbReference>
<comment type="subunit">
    <text evidence="4 8">Monomer.</text>
</comment>
<dbReference type="FunFam" id="3.40.190.10:FF:000004">
    <property type="entry name" value="Porphobilinogen deaminase"/>
    <property type="match status" value="1"/>
</dbReference>
<dbReference type="EMBL" id="DXCH01000167">
    <property type="protein sequence ID" value="HIZ07470.1"/>
    <property type="molecule type" value="Genomic_DNA"/>
</dbReference>
<evidence type="ECO:0000256" key="8">
    <source>
        <dbReference type="HAMAP-Rule" id="MF_00260"/>
    </source>
</evidence>
<dbReference type="EC" id="2.5.1.61" evidence="8"/>
<dbReference type="InterPro" id="IPR036803">
    <property type="entry name" value="Porphobilinogen_deaminase_C_sf"/>
</dbReference>
<dbReference type="SUPFAM" id="SSF53850">
    <property type="entry name" value="Periplasmic binding protein-like II"/>
    <property type="match status" value="1"/>
</dbReference>
<evidence type="ECO:0000256" key="6">
    <source>
        <dbReference type="ARBA" id="ARBA00023244"/>
    </source>
</evidence>
<dbReference type="PIRSF" id="PIRSF001438">
    <property type="entry name" value="4pyrrol_synth_OHMeBilane_synth"/>
    <property type="match status" value="1"/>
</dbReference>
<dbReference type="AlphaFoldDB" id="A0A9D2D2V1"/>
<evidence type="ECO:0000256" key="7">
    <source>
        <dbReference type="ARBA" id="ARBA00048169"/>
    </source>
</evidence>
<dbReference type="PRINTS" id="PR00151">
    <property type="entry name" value="PORPHBDMNASE"/>
</dbReference>
<dbReference type="PANTHER" id="PTHR11557">
    <property type="entry name" value="PORPHOBILINOGEN DEAMINASE"/>
    <property type="match status" value="1"/>
</dbReference>
<comment type="caution">
    <text evidence="11">The sequence shown here is derived from an EMBL/GenBank/DDBJ whole genome shotgun (WGS) entry which is preliminary data.</text>
</comment>
<gene>
    <name evidence="8 11" type="primary">hemC</name>
    <name evidence="11" type="ORF">IAA08_06000</name>
</gene>
<dbReference type="FunFam" id="3.40.190.10:FF:000005">
    <property type="entry name" value="Porphobilinogen deaminase"/>
    <property type="match status" value="1"/>
</dbReference>
<comment type="catalytic activity">
    <reaction evidence="7 8">
        <text>4 porphobilinogen + H2O = hydroxymethylbilane + 4 NH4(+)</text>
        <dbReference type="Rhea" id="RHEA:13185"/>
        <dbReference type="ChEBI" id="CHEBI:15377"/>
        <dbReference type="ChEBI" id="CHEBI:28938"/>
        <dbReference type="ChEBI" id="CHEBI:57845"/>
        <dbReference type="ChEBI" id="CHEBI:58126"/>
        <dbReference type="EC" id="2.5.1.61"/>
    </reaction>
</comment>
<dbReference type="Gene3D" id="3.30.160.40">
    <property type="entry name" value="Porphobilinogen deaminase, C-terminal domain"/>
    <property type="match status" value="1"/>
</dbReference>
<feature type="modified residue" description="S-(dipyrrolylmethanemethyl)cysteine" evidence="8">
    <location>
        <position position="236"/>
    </location>
</feature>
<organism evidence="11 12">
    <name type="scientific">Candidatus Eubacterium avistercoris</name>
    <dbReference type="NCBI Taxonomy" id="2838567"/>
    <lineage>
        <taxon>Bacteria</taxon>
        <taxon>Bacillati</taxon>
        <taxon>Bacillota</taxon>
        <taxon>Clostridia</taxon>
        <taxon>Eubacteriales</taxon>
        <taxon>Eubacteriaceae</taxon>
        <taxon>Eubacterium</taxon>
    </lineage>
</organism>
<dbReference type="GO" id="GO:0005737">
    <property type="term" value="C:cytoplasm"/>
    <property type="evidence" value="ECO:0007669"/>
    <property type="project" value="UniProtKB-UniRule"/>
</dbReference>
<proteinExistence type="inferred from homology"/>
<dbReference type="HAMAP" id="MF_00260">
    <property type="entry name" value="Porphobil_deam"/>
    <property type="match status" value="1"/>
</dbReference>
<dbReference type="Proteomes" id="UP000824024">
    <property type="component" value="Unassembled WGS sequence"/>
</dbReference>
<dbReference type="GO" id="GO:0004418">
    <property type="term" value="F:hydroxymethylbilane synthase activity"/>
    <property type="evidence" value="ECO:0007669"/>
    <property type="project" value="UniProtKB-UniRule"/>
</dbReference>
<dbReference type="InterPro" id="IPR000860">
    <property type="entry name" value="HemC"/>
</dbReference>
<dbReference type="InterPro" id="IPR022418">
    <property type="entry name" value="Porphobilinogen_deaminase_C"/>
</dbReference>
<dbReference type="GO" id="GO:0006782">
    <property type="term" value="P:protoporphyrinogen IX biosynthetic process"/>
    <property type="evidence" value="ECO:0007669"/>
    <property type="project" value="UniProtKB-UniRule"/>
</dbReference>
<evidence type="ECO:0000256" key="5">
    <source>
        <dbReference type="ARBA" id="ARBA00022679"/>
    </source>
</evidence>
<reference evidence="11" key="2">
    <citation type="submission" date="2021-04" db="EMBL/GenBank/DDBJ databases">
        <authorList>
            <person name="Gilroy R."/>
        </authorList>
    </citation>
    <scope>NUCLEOTIDE SEQUENCE</scope>
    <source>
        <strain evidence="11">CHK192-9172</strain>
    </source>
</reference>
<evidence type="ECO:0000259" key="10">
    <source>
        <dbReference type="Pfam" id="PF03900"/>
    </source>
</evidence>
<dbReference type="NCBIfam" id="TIGR00212">
    <property type="entry name" value="hemC"/>
    <property type="match status" value="1"/>
</dbReference>
<dbReference type="PANTHER" id="PTHR11557:SF0">
    <property type="entry name" value="PORPHOBILINOGEN DEAMINASE"/>
    <property type="match status" value="1"/>
</dbReference>
<dbReference type="Gene3D" id="3.40.190.10">
    <property type="entry name" value="Periplasmic binding protein-like II"/>
    <property type="match status" value="2"/>
</dbReference>
<dbReference type="Pfam" id="PF01379">
    <property type="entry name" value="Porphobil_deam"/>
    <property type="match status" value="1"/>
</dbReference>
<dbReference type="InterPro" id="IPR022419">
    <property type="entry name" value="Porphobilin_deaminase_cofac_BS"/>
</dbReference>
<evidence type="ECO:0000259" key="9">
    <source>
        <dbReference type="Pfam" id="PF01379"/>
    </source>
</evidence>
<evidence type="ECO:0000256" key="1">
    <source>
        <dbReference type="ARBA" id="ARBA00002869"/>
    </source>
</evidence>
<comment type="pathway">
    <text evidence="2">Porphyrin-containing compound metabolism; protoporphyrin-IX biosynthesis; coproporphyrinogen-III from 5-aminolevulinate: step 2/4.</text>
</comment>
<dbReference type="SUPFAM" id="SSF54782">
    <property type="entry name" value="Porphobilinogen deaminase (hydroxymethylbilane synthase), C-terminal domain"/>
    <property type="match status" value="1"/>
</dbReference>
<name>A0A9D2D2V1_9FIRM</name>
<comment type="similarity">
    <text evidence="3 8">Belongs to the HMBS family.</text>
</comment>
<evidence type="ECO:0000313" key="11">
    <source>
        <dbReference type="EMBL" id="HIZ07470.1"/>
    </source>
</evidence>
<evidence type="ECO:0000313" key="12">
    <source>
        <dbReference type="Proteomes" id="UP000824024"/>
    </source>
</evidence>
<comment type="cofactor">
    <cofactor evidence="8">
        <name>dipyrromethane</name>
        <dbReference type="ChEBI" id="CHEBI:60342"/>
    </cofactor>
    <text evidence="8">Binds 1 dipyrromethane group covalently.</text>
</comment>
<keyword evidence="6 8" id="KW-0627">Porphyrin biosynthesis</keyword>
<feature type="domain" description="Porphobilinogen deaminase C-terminal" evidence="10">
    <location>
        <begin position="222"/>
        <end position="289"/>
    </location>
</feature>
<keyword evidence="5 8" id="KW-0808">Transferase</keyword>
<comment type="miscellaneous">
    <text evidence="8">The porphobilinogen subunits are added to the dipyrromethane group.</text>
</comment>
<reference evidence="11" key="1">
    <citation type="journal article" date="2021" name="PeerJ">
        <title>Extensive microbial diversity within the chicken gut microbiome revealed by metagenomics and culture.</title>
        <authorList>
            <person name="Gilroy R."/>
            <person name="Ravi A."/>
            <person name="Getino M."/>
            <person name="Pursley I."/>
            <person name="Horton D.L."/>
            <person name="Alikhan N.F."/>
            <person name="Baker D."/>
            <person name="Gharbi K."/>
            <person name="Hall N."/>
            <person name="Watson M."/>
            <person name="Adriaenssens E.M."/>
            <person name="Foster-Nyarko E."/>
            <person name="Jarju S."/>
            <person name="Secka A."/>
            <person name="Antonio M."/>
            <person name="Oren A."/>
            <person name="Chaudhuri R.R."/>
            <person name="La Ragione R."/>
            <person name="Hildebrand F."/>
            <person name="Pallen M.J."/>
        </authorList>
    </citation>
    <scope>NUCLEOTIDE SEQUENCE</scope>
    <source>
        <strain evidence="11">CHK192-9172</strain>
    </source>
</reference>
<evidence type="ECO:0000256" key="4">
    <source>
        <dbReference type="ARBA" id="ARBA00011245"/>
    </source>
</evidence>